<dbReference type="PROSITE" id="PS51000">
    <property type="entry name" value="HTH_DEOR_2"/>
    <property type="match status" value="1"/>
</dbReference>
<dbReference type="EMBL" id="LTAO01000038">
    <property type="protein sequence ID" value="KYG26574.1"/>
    <property type="molecule type" value="Genomic_DNA"/>
</dbReference>
<dbReference type="SMART" id="SM00420">
    <property type="entry name" value="HTH_DEOR"/>
    <property type="match status" value="1"/>
</dbReference>
<accession>A0A162CTD5</accession>
<dbReference type="SUPFAM" id="SSF100950">
    <property type="entry name" value="NagB/RpiA/CoA transferase-like"/>
    <property type="match status" value="1"/>
</dbReference>
<dbReference type="GO" id="GO:0003677">
    <property type="term" value="F:DNA binding"/>
    <property type="evidence" value="ECO:0007669"/>
    <property type="project" value="UniProtKB-KW"/>
</dbReference>
<dbReference type="InterPro" id="IPR014036">
    <property type="entry name" value="DeoR-like_C"/>
</dbReference>
<dbReference type="GO" id="GO:0003700">
    <property type="term" value="F:DNA-binding transcription factor activity"/>
    <property type="evidence" value="ECO:0007669"/>
    <property type="project" value="InterPro"/>
</dbReference>
<evidence type="ECO:0000256" key="3">
    <source>
        <dbReference type="ARBA" id="ARBA00023163"/>
    </source>
</evidence>
<evidence type="ECO:0000313" key="6">
    <source>
        <dbReference type="Proteomes" id="UP000075806"/>
    </source>
</evidence>
<dbReference type="PANTHER" id="PTHR30363">
    <property type="entry name" value="HTH-TYPE TRANSCRIPTIONAL REGULATOR SRLR-RELATED"/>
    <property type="match status" value="1"/>
</dbReference>
<proteinExistence type="predicted"/>
<sequence length="254" mass="28134">MLVEERYQRIVTLVNERGSIRVSELSQICDVTEETIRRDLAKLEKMKRLVRSHGGAVSILQTPTEVPYTTREVMNAEAKKKIAKEALALIHEGERIFLDASTTAWYTASSLPNLPLTVLTNSVKVTMALAEKDQIEVISLGGHLTHNSLSFVGPLAERSLETYYVNKAFLSCQGVHTDRGLSDSNENQARLKQKVISSSEHVVLMADSSKMGVKAFTKIADLHSVHTFVTDQELSADIEAKLNELTIETIIAKA</sequence>
<dbReference type="Pfam" id="PF00455">
    <property type="entry name" value="DeoRC"/>
    <property type="match status" value="1"/>
</dbReference>
<dbReference type="STRING" id="519424.AZF04_12235"/>
<dbReference type="InterPro" id="IPR036388">
    <property type="entry name" value="WH-like_DNA-bd_sf"/>
</dbReference>
<reference evidence="5" key="1">
    <citation type="submission" date="2016-02" db="EMBL/GenBank/DDBJ databases">
        <title>Genome sequence of Bacillus trypoxylicola KCTC 13244(T).</title>
        <authorList>
            <person name="Jeong H."/>
            <person name="Park S.-H."/>
            <person name="Choi S.-K."/>
        </authorList>
    </citation>
    <scope>NUCLEOTIDE SEQUENCE [LARGE SCALE GENOMIC DNA]</scope>
    <source>
        <strain evidence="5">KCTC 13244</strain>
    </source>
</reference>
<dbReference type="AlphaFoldDB" id="A0A162CTD5"/>
<dbReference type="OrthoDB" id="9797223at2"/>
<evidence type="ECO:0000259" key="4">
    <source>
        <dbReference type="PROSITE" id="PS51000"/>
    </source>
</evidence>
<dbReference type="PANTHER" id="PTHR30363:SF44">
    <property type="entry name" value="AGA OPERON TRANSCRIPTIONAL REPRESSOR-RELATED"/>
    <property type="match status" value="1"/>
</dbReference>
<dbReference type="InterPro" id="IPR037171">
    <property type="entry name" value="NagB/RpiA_transferase-like"/>
</dbReference>
<dbReference type="InterPro" id="IPR001034">
    <property type="entry name" value="DeoR_HTH"/>
</dbReference>
<evidence type="ECO:0000256" key="2">
    <source>
        <dbReference type="ARBA" id="ARBA00023125"/>
    </source>
</evidence>
<dbReference type="PROSITE" id="PS00894">
    <property type="entry name" value="HTH_DEOR_1"/>
    <property type="match status" value="1"/>
</dbReference>
<organism evidence="5 6">
    <name type="scientific">Alkalihalobacillus trypoxylicola</name>
    <dbReference type="NCBI Taxonomy" id="519424"/>
    <lineage>
        <taxon>Bacteria</taxon>
        <taxon>Bacillati</taxon>
        <taxon>Bacillota</taxon>
        <taxon>Bacilli</taxon>
        <taxon>Bacillales</taxon>
        <taxon>Bacillaceae</taxon>
        <taxon>Alkalihalobacillus</taxon>
    </lineage>
</organism>
<feature type="domain" description="HTH deoR-type" evidence="4">
    <location>
        <begin position="3"/>
        <end position="58"/>
    </location>
</feature>
<name>A0A162CTD5_9BACI</name>
<dbReference type="InterPro" id="IPR036390">
    <property type="entry name" value="WH_DNA-bd_sf"/>
</dbReference>
<keyword evidence="2" id="KW-0238">DNA-binding</keyword>
<dbReference type="Gene3D" id="3.40.50.1360">
    <property type="match status" value="1"/>
</dbReference>
<dbReference type="Gene3D" id="1.10.10.10">
    <property type="entry name" value="Winged helix-like DNA-binding domain superfamily/Winged helix DNA-binding domain"/>
    <property type="match status" value="1"/>
</dbReference>
<dbReference type="PRINTS" id="PR00037">
    <property type="entry name" value="HTHLACR"/>
</dbReference>
<dbReference type="Proteomes" id="UP000075806">
    <property type="component" value="Unassembled WGS sequence"/>
</dbReference>
<dbReference type="RefSeq" id="WP_061950047.1">
    <property type="nucleotide sequence ID" value="NZ_LTAO01000038.1"/>
</dbReference>
<dbReference type="InterPro" id="IPR018356">
    <property type="entry name" value="Tscrpt_reg_HTH_DeoR_CS"/>
</dbReference>
<dbReference type="SMART" id="SM01134">
    <property type="entry name" value="DeoRC"/>
    <property type="match status" value="1"/>
</dbReference>
<keyword evidence="1" id="KW-0805">Transcription regulation</keyword>
<evidence type="ECO:0000313" key="5">
    <source>
        <dbReference type="EMBL" id="KYG26574.1"/>
    </source>
</evidence>
<evidence type="ECO:0000256" key="1">
    <source>
        <dbReference type="ARBA" id="ARBA00023015"/>
    </source>
</evidence>
<dbReference type="Pfam" id="PF08220">
    <property type="entry name" value="HTH_DeoR"/>
    <property type="match status" value="1"/>
</dbReference>
<gene>
    <name evidence="5" type="ORF">AZF04_12235</name>
</gene>
<keyword evidence="6" id="KW-1185">Reference proteome</keyword>
<dbReference type="InterPro" id="IPR050313">
    <property type="entry name" value="Carb_Metab_HTH_regulators"/>
</dbReference>
<dbReference type="SUPFAM" id="SSF46785">
    <property type="entry name" value="Winged helix' DNA-binding domain"/>
    <property type="match status" value="1"/>
</dbReference>
<comment type="caution">
    <text evidence="5">The sequence shown here is derived from an EMBL/GenBank/DDBJ whole genome shotgun (WGS) entry which is preliminary data.</text>
</comment>
<keyword evidence="3" id="KW-0804">Transcription</keyword>
<protein>
    <submittedName>
        <fullName evidence="5">DeoR family transcriptional regulator</fullName>
    </submittedName>
</protein>